<dbReference type="SUPFAM" id="SSF52047">
    <property type="entry name" value="RNI-like"/>
    <property type="match status" value="1"/>
</dbReference>
<reference evidence="2" key="1">
    <citation type="submission" date="2023-03" db="EMBL/GenBank/DDBJ databases">
        <title>Massive genome expansion in bonnet fungi (Mycena s.s.) driven by repeated elements and novel gene families across ecological guilds.</title>
        <authorList>
            <consortium name="Lawrence Berkeley National Laboratory"/>
            <person name="Harder C.B."/>
            <person name="Miyauchi S."/>
            <person name="Viragh M."/>
            <person name="Kuo A."/>
            <person name="Thoen E."/>
            <person name="Andreopoulos B."/>
            <person name="Lu D."/>
            <person name="Skrede I."/>
            <person name="Drula E."/>
            <person name="Henrissat B."/>
            <person name="Morin E."/>
            <person name="Kohler A."/>
            <person name="Barry K."/>
            <person name="LaButti K."/>
            <person name="Morin E."/>
            <person name="Salamov A."/>
            <person name="Lipzen A."/>
            <person name="Mereny Z."/>
            <person name="Hegedus B."/>
            <person name="Baldrian P."/>
            <person name="Stursova M."/>
            <person name="Weitz H."/>
            <person name="Taylor A."/>
            <person name="Grigoriev I.V."/>
            <person name="Nagy L.G."/>
            <person name="Martin F."/>
            <person name="Kauserud H."/>
        </authorList>
    </citation>
    <scope>NUCLEOTIDE SEQUENCE</scope>
    <source>
        <strain evidence="2">CBHHK173m</strain>
    </source>
</reference>
<dbReference type="SUPFAM" id="SSF81383">
    <property type="entry name" value="F-box domain"/>
    <property type="match status" value="1"/>
</dbReference>
<evidence type="ECO:0000313" key="3">
    <source>
        <dbReference type="Proteomes" id="UP001222325"/>
    </source>
</evidence>
<sequence>MEAEHHSSRVCNSSAVEMEIISRQIEWHYAQISLLKNKRNLLAPISNLPNEILCQIFSVYATESGDVSSLKWTKLMLICRRWYDLAINHQHLWSFIEVHGFHTDRDTKRLEVQLKRSGAAPLTIKLVYHTSPAFSSMVLDHSSRIVCFDVTGHAAVVLAILPVLPSHQFPVLQTLKLKPDEIPDGTHSNFPDEIFDVAPRLKSLALSFVDLRLGLLRGLDSLALTRCAEATTSIEPSFSDLLSTLGSLPGLKSLHLENLISELSPGFIYNPVALPRLEFLYLRDDLQYITDLLTHLIIPPTTSLALYPSGLTTGREARRILVLLRRHLRSPSATTPRVIQIDCPQVDSNTAYIPNLMINTYVLPQPPNLFGDAASFRINSHPVNEHALRQIMTKVMNTIHCDSITHLDARAATHLTMSSWRTALALLPSLETVYLFLNNAATNLVCALLEMEDAPKYPRRRLRHIQLLVFDWHREDEPDRVARDALERLLRAWHRAGAPLETLEIDERFGPRDSDEDQWALFSGLVGTLVRNRDRV</sequence>
<dbReference type="InterPro" id="IPR001810">
    <property type="entry name" value="F-box_dom"/>
</dbReference>
<gene>
    <name evidence="2" type="ORF">B0H15DRAFT_836947</name>
</gene>
<dbReference type="EMBL" id="JARJCN010000021">
    <property type="protein sequence ID" value="KAJ7090804.1"/>
    <property type="molecule type" value="Genomic_DNA"/>
</dbReference>
<dbReference type="InterPro" id="IPR032675">
    <property type="entry name" value="LRR_dom_sf"/>
</dbReference>
<organism evidence="2 3">
    <name type="scientific">Mycena belliarum</name>
    <dbReference type="NCBI Taxonomy" id="1033014"/>
    <lineage>
        <taxon>Eukaryota</taxon>
        <taxon>Fungi</taxon>
        <taxon>Dikarya</taxon>
        <taxon>Basidiomycota</taxon>
        <taxon>Agaricomycotina</taxon>
        <taxon>Agaricomycetes</taxon>
        <taxon>Agaricomycetidae</taxon>
        <taxon>Agaricales</taxon>
        <taxon>Marasmiineae</taxon>
        <taxon>Mycenaceae</taxon>
        <taxon>Mycena</taxon>
    </lineage>
</organism>
<evidence type="ECO:0000313" key="2">
    <source>
        <dbReference type="EMBL" id="KAJ7090804.1"/>
    </source>
</evidence>
<dbReference type="InterPro" id="IPR036047">
    <property type="entry name" value="F-box-like_dom_sf"/>
</dbReference>
<dbReference type="Pfam" id="PF12937">
    <property type="entry name" value="F-box-like"/>
    <property type="match status" value="1"/>
</dbReference>
<accession>A0AAD6U660</accession>
<dbReference type="Gene3D" id="3.80.10.10">
    <property type="entry name" value="Ribonuclease Inhibitor"/>
    <property type="match status" value="1"/>
</dbReference>
<proteinExistence type="predicted"/>
<protein>
    <recommendedName>
        <fullName evidence="1">F-box domain-containing protein</fullName>
    </recommendedName>
</protein>
<name>A0AAD6U660_9AGAR</name>
<keyword evidence="3" id="KW-1185">Reference proteome</keyword>
<dbReference type="Proteomes" id="UP001222325">
    <property type="component" value="Unassembled WGS sequence"/>
</dbReference>
<dbReference type="Gene3D" id="1.20.1280.50">
    <property type="match status" value="1"/>
</dbReference>
<dbReference type="AlphaFoldDB" id="A0AAD6U660"/>
<feature type="domain" description="F-box" evidence="1">
    <location>
        <begin position="45"/>
        <end position="94"/>
    </location>
</feature>
<comment type="caution">
    <text evidence="2">The sequence shown here is derived from an EMBL/GenBank/DDBJ whole genome shotgun (WGS) entry which is preliminary data.</text>
</comment>
<evidence type="ECO:0000259" key="1">
    <source>
        <dbReference type="Pfam" id="PF12937"/>
    </source>
</evidence>